<organism evidence="3 4">
    <name type="scientific">Lupinus luteus</name>
    <name type="common">European yellow lupine</name>
    <dbReference type="NCBI Taxonomy" id="3873"/>
    <lineage>
        <taxon>Eukaryota</taxon>
        <taxon>Viridiplantae</taxon>
        <taxon>Streptophyta</taxon>
        <taxon>Embryophyta</taxon>
        <taxon>Tracheophyta</taxon>
        <taxon>Spermatophyta</taxon>
        <taxon>Magnoliopsida</taxon>
        <taxon>eudicotyledons</taxon>
        <taxon>Gunneridae</taxon>
        <taxon>Pentapetalae</taxon>
        <taxon>rosids</taxon>
        <taxon>fabids</taxon>
        <taxon>Fabales</taxon>
        <taxon>Fabaceae</taxon>
        <taxon>Papilionoideae</taxon>
        <taxon>50 kb inversion clade</taxon>
        <taxon>genistoids sensu lato</taxon>
        <taxon>core genistoids</taxon>
        <taxon>Genisteae</taxon>
        <taxon>Lupinus</taxon>
    </lineage>
</organism>
<comment type="caution">
    <text evidence="3">The sequence shown here is derived from an EMBL/GenBank/DDBJ whole genome shotgun (WGS) entry which is preliminary data.</text>
</comment>
<evidence type="ECO:0000256" key="1">
    <source>
        <dbReference type="SAM" id="MobiDB-lite"/>
    </source>
</evidence>
<feature type="signal peptide" evidence="2">
    <location>
        <begin position="1"/>
        <end position="23"/>
    </location>
</feature>
<keyword evidence="2" id="KW-0732">Signal</keyword>
<reference evidence="3 4" key="1">
    <citation type="submission" date="2024-03" db="EMBL/GenBank/DDBJ databases">
        <authorList>
            <person name="Martinez-Hernandez J."/>
        </authorList>
    </citation>
    <scope>NUCLEOTIDE SEQUENCE [LARGE SCALE GENOMIC DNA]</scope>
</reference>
<evidence type="ECO:0000313" key="3">
    <source>
        <dbReference type="EMBL" id="CAL0304133.1"/>
    </source>
</evidence>
<dbReference type="EMBL" id="CAXHTB010000003">
    <property type="protein sequence ID" value="CAL0304133.1"/>
    <property type="molecule type" value="Genomic_DNA"/>
</dbReference>
<accession>A0AAV1W526</accession>
<keyword evidence="4" id="KW-1185">Reference proteome</keyword>
<feature type="region of interest" description="Disordered" evidence="1">
    <location>
        <begin position="70"/>
        <end position="89"/>
    </location>
</feature>
<name>A0AAV1W526_LUPLU</name>
<feature type="chain" id="PRO_5043718505" evidence="2">
    <location>
        <begin position="24"/>
        <end position="89"/>
    </location>
</feature>
<sequence>MPKMRGKNMGYVLFACLFLAASALNHVTANVQATQLDHFKLRTLQSIPKPQGGHANDVIPSWTWIEEKMTHKKPSGPNPIGNRFPPSKP</sequence>
<dbReference type="AlphaFoldDB" id="A0AAV1W526"/>
<proteinExistence type="predicted"/>
<evidence type="ECO:0000256" key="2">
    <source>
        <dbReference type="SAM" id="SignalP"/>
    </source>
</evidence>
<dbReference type="Proteomes" id="UP001497480">
    <property type="component" value="Unassembled WGS sequence"/>
</dbReference>
<evidence type="ECO:0000313" key="4">
    <source>
        <dbReference type="Proteomes" id="UP001497480"/>
    </source>
</evidence>
<gene>
    <name evidence="3" type="ORF">LLUT_LOCUS5193</name>
</gene>
<protein>
    <submittedName>
        <fullName evidence="3">Uncharacterized protein</fullName>
    </submittedName>
</protein>